<comment type="caution">
    <text evidence="1">The sequence shown here is derived from an EMBL/GenBank/DDBJ whole genome shotgun (WGS) entry which is preliminary data.</text>
</comment>
<dbReference type="AlphaFoldDB" id="A0AAV4JJL1"/>
<sequence>MWNSIFDMLKSYLGQHEETTTVLCFIGKNSSCLDPNEVTVAQEAMRTLEPFYEATTKLSSEKHISLSKIIPMVKILGSERDAFLQEYVDLSVSLTPLGITRKSFNDTTLVIVPVSITNQVVVDFEQFRVLEGQSQKRIFQLLFALTAVDMTLLVSVVKSTMKAYAKLRDTETALDDFLHVDDEVISTEELTTQEIVEKVQVRGGNEAGDEDDDESEPIPIVSSKTATEAITALQQFLMQQEDGSTLLKDINKFKNFVEKKTALRQRKQTTKLTFSRHIEVS</sequence>
<name>A0AAV4JJL1_9GAST</name>
<evidence type="ECO:0000313" key="1">
    <source>
        <dbReference type="EMBL" id="GFS22531.1"/>
    </source>
</evidence>
<keyword evidence="2" id="KW-1185">Reference proteome</keyword>
<gene>
    <name evidence="1" type="ORF">ElyMa_001618000</name>
</gene>
<evidence type="ECO:0000313" key="2">
    <source>
        <dbReference type="Proteomes" id="UP000762676"/>
    </source>
</evidence>
<organism evidence="1 2">
    <name type="scientific">Elysia marginata</name>
    <dbReference type="NCBI Taxonomy" id="1093978"/>
    <lineage>
        <taxon>Eukaryota</taxon>
        <taxon>Metazoa</taxon>
        <taxon>Spiralia</taxon>
        <taxon>Lophotrochozoa</taxon>
        <taxon>Mollusca</taxon>
        <taxon>Gastropoda</taxon>
        <taxon>Heterobranchia</taxon>
        <taxon>Euthyneura</taxon>
        <taxon>Panpulmonata</taxon>
        <taxon>Sacoglossa</taxon>
        <taxon>Placobranchoidea</taxon>
        <taxon>Plakobranchidae</taxon>
        <taxon>Elysia</taxon>
    </lineage>
</organism>
<proteinExistence type="predicted"/>
<accession>A0AAV4JJL1</accession>
<protein>
    <submittedName>
        <fullName evidence="1">Zinc finger BED domain-containing protein</fullName>
    </submittedName>
</protein>
<dbReference type="EMBL" id="BMAT01003262">
    <property type="protein sequence ID" value="GFS22531.1"/>
    <property type="molecule type" value="Genomic_DNA"/>
</dbReference>
<dbReference type="Proteomes" id="UP000762676">
    <property type="component" value="Unassembled WGS sequence"/>
</dbReference>
<reference evidence="1 2" key="1">
    <citation type="journal article" date="2021" name="Elife">
        <title>Chloroplast acquisition without the gene transfer in kleptoplastic sea slugs, Plakobranchus ocellatus.</title>
        <authorList>
            <person name="Maeda T."/>
            <person name="Takahashi S."/>
            <person name="Yoshida T."/>
            <person name="Shimamura S."/>
            <person name="Takaki Y."/>
            <person name="Nagai Y."/>
            <person name="Toyoda A."/>
            <person name="Suzuki Y."/>
            <person name="Arimoto A."/>
            <person name="Ishii H."/>
            <person name="Satoh N."/>
            <person name="Nishiyama T."/>
            <person name="Hasebe M."/>
            <person name="Maruyama T."/>
            <person name="Minagawa J."/>
            <person name="Obokata J."/>
            <person name="Shigenobu S."/>
        </authorList>
    </citation>
    <scope>NUCLEOTIDE SEQUENCE [LARGE SCALE GENOMIC DNA]</scope>
</reference>